<dbReference type="EMBL" id="CAJVPZ010043625">
    <property type="protein sequence ID" value="CAG8766043.1"/>
    <property type="molecule type" value="Genomic_DNA"/>
</dbReference>
<accession>A0A9N9J509</accession>
<feature type="non-terminal residue" evidence="2">
    <location>
        <position position="1"/>
    </location>
</feature>
<keyword evidence="1" id="KW-0175">Coiled coil</keyword>
<protein>
    <submittedName>
        <fullName evidence="2">13659_t:CDS:1</fullName>
    </submittedName>
</protein>
<organism evidence="2 3">
    <name type="scientific">Racocetra fulgida</name>
    <dbReference type="NCBI Taxonomy" id="60492"/>
    <lineage>
        <taxon>Eukaryota</taxon>
        <taxon>Fungi</taxon>
        <taxon>Fungi incertae sedis</taxon>
        <taxon>Mucoromycota</taxon>
        <taxon>Glomeromycotina</taxon>
        <taxon>Glomeromycetes</taxon>
        <taxon>Diversisporales</taxon>
        <taxon>Gigasporaceae</taxon>
        <taxon>Racocetra</taxon>
    </lineage>
</organism>
<proteinExistence type="predicted"/>
<evidence type="ECO:0000256" key="1">
    <source>
        <dbReference type="SAM" id="Coils"/>
    </source>
</evidence>
<gene>
    <name evidence="2" type="ORF">RFULGI_LOCUS14692</name>
</gene>
<sequence length="43" mass="5140">ENNTLNQRFISQQLRREYKQAKRAYISLNNEINETSVNQRSIA</sequence>
<feature type="coiled-coil region" evidence="1">
    <location>
        <begin position="11"/>
        <end position="38"/>
    </location>
</feature>
<comment type="caution">
    <text evidence="2">The sequence shown here is derived from an EMBL/GenBank/DDBJ whole genome shotgun (WGS) entry which is preliminary data.</text>
</comment>
<keyword evidence="3" id="KW-1185">Reference proteome</keyword>
<evidence type="ECO:0000313" key="2">
    <source>
        <dbReference type="EMBL" id="CAG8766043.1"/>
    </source>
</evidence>
<reference evidence="2" key="1">
    <citation type="submission" date="2021-06" db="EMBL/GenBank/DDBJ databases">
        <authorList>
            <person name="Kallberg Y."/>
            <person name="Tangrot J."/>
            <person name="Rosling A."/>
        </authorList>
    </citation>
    <scope>NUCLEOTIDE SEQUENCE</scope>
    <source>
        <strain evidence="2">IN212</strain>
    </source>
</reference>
<dbReference type="AlphaFoldDB" id="A0A9N9J509"/>
<name>A0A9N9J509_9GLOM</name>
<dbReference type="Proteomes" id="UP000789396">
    <property type="component" value="Unassembled WGS sequence"/>
</dbReference>
<evidence type="ECO:0000313" key="3">
    <source>
        <dbReference type="Proteomes" id="UP000789396"/>
    </source>
</evidence>